<dbReference type="EMBL" id="JAFCMP010000112">
    <property type="protein sequence ID" value="KAG5186458.1"/>
    <property type="molecule type" value="Genomic_DNA"/>
</dbReference>
<evidence type="ECO:0000313" key="2">
    <source>
        <dbReference type="Proteomes" id="UP000664859"/>
    </source>
</evidence>
<name>A0A836CIG3_9STRA</name>
<keyword evidence="2" id="KW-1185">Reference proteome</keyword>
<evidence type="ECO:0000313" key="1">
    <source>
        <dbReference type="EMBL" id="KAG5186458.1"/>
    </source>
</evidence>
<dbReference type="Proteomes" id="UP000664859">
    <property type="component" value="Unassembled WGS sequence"/>
</dbReference>
<protein>
    <submittedName>
        <fullName evidence="1">Uncharacterized protein</fullName>
    </submittedName>
</protein>
<dbReference type="AlphaFoldDB" id="A0A836CIG3"/>
<comment type="caution">
    <text evidence="1">The sequence shown here is derived from an EMBL/GenBank/DDBJ whole genome shotgun (WGS) entry which is preliminary data.</text>
</comment>
<gene>
    <name evidence="1" type="ORF">JKP88DRAFT_241066</name>
</gene>
<organism evidence="1 2">
    <name type="scientific">Tribonema minus</name>
    <dbReference type="NCBI Taxonomy" id="303371"/>
    <lineage>
        <taxon>Eukaryota</taxon>
        <taxon>Sar</taxon>
        <taxon>Stramenopiles</taxon>
        <taxon>Ochrophyta</taxon>
        <taxon>PX clade</taxon>
        <taxon>Xanthophyceae</taxon>
        <taxon>Tribonematales</taxon>
        <taxon>Tribonemataceae</taxon>
        <taxon>Tribonema</taxon>
    </lineage>
</organism>
<accession>A0A836CIG3</accession>
<proteinExistence type="predicted"/>
<sequence>MLKKTGIKKSLGSWFDTYARSARRVIAAARSASNTTPTGSALLNSAYPEWSKAMQQSVSQAAVAADGAKALGKAPVAPGYMPLGAQAPLLSDAYGYTNPIATTEDPNMLMSQADKSAGQAASAEYNAAAKAITFSAPNGTAGDGTDKVGVPGTDLKAAYGDNMKTMDMDKAMNDANAAMDNDPIKQPPLYDGPYDDDAVSLTSAYGNAFGDGSQAPKLTPQGVMDAATYQPGGFDNIGRSRVSGNPLLQGLAGPPGTYIGGAPTGLAGPPGTYIGGAHLGTQRRSSDDDYALGTKRRGEQDVAGVQFTSAINGHIGAVPQRQGATMDMSAIIGHIGAVPQRQGAPIEW</sequence>
<reference evidence="1" key="1">
    <citation type="submission" date="2021-02" db="EMBL/GenBank/DDBJ databases">
        <title>First Annotated Genome of the Yellow-green Alga Tribonema minus.</title>
        <authorList>
            <person name="Mahan K.M."/>
        </authorList>
    </citation>
    <scope>NUCLEOTIDE SEQUENCE</scope>
    <source>
        <strain evidence="1">UTEX B ZZ1240</strain>
    </source>
</reference>